<name>A0AAN8G6G6_TRICO</name>
<dbReference type="AlphaFoldDB" id="A0AAN8G6G6"/>
<evidence type="ECO:0000313" key="4">
    <source>
        <dbReference type="Proteomes" id="UP001331761"/>
    </source>
</evidence>
<dbReference type="SUPFAM" id="SSF53328">
    <property type="entry name" value="Formyltransferase"/>
    <property type="match status" value="1"/>
</dbReference>
<organism evidence="3 4">
    <name type="scientific">Trichostrongylus colubriformis</name>
    <name type="common">Black scour worm</name>
    <dbReference type="NCBI Taxonomy" id="6319"/>
    <lineage>
        <taxon>Eukaryota</taxon>
        <taxon>Metazoa</taxon>
        <taxon>Ecdysozoa</taxon>
        <taxon>Nematoda</taxon>
        <taxon>Chromadorea</taxon>
        <taxon>Rhabditida</taxon>
        <taxon>Rhabditina</taxon>
        <taxon>Rhabditomorpha</taxon>
        <taxon>Strongyloidea</taxon>
        <taxon>Trichostrongylidae</taxon>
        <taxon>Trichostrongylus</taxon>
    </lineage>
</organism>
<sequence>MLKLYKSYGAELNVLPFCTQFIPIEVIEAPIYKSIIYHPSILPRHRGASAINWTLIEGDEEAGLSIFWADDGLDTGPILLQKKCKVEENDTLNSLYTRFLYPAGVEAMAEAVELIAAGKAPRIIQPTEGATYEPYITTKPELAEIDWKKTQQQLHNFIRGNDKVPGAWATMNGEKVTMFGSTLWKKKVPPPEAREVEVKELPCGKVYAHEGGLLLPGSDGLWVNVDTLKVGSKTIPAHKYGLEEEQGEKLVYTEEEAKIVEVVRVSYREGIR</sequence>
<dbReference type="Gene3D" id="3.10.25.10">
    <property type="entry name" value="Formyl transferase, C-terminal domain"/>
    <property type="match status" value="1"/>
</dbReference>
<dbReference type="EMBL" id="WIXE01010146">
    <property type="protein sequence ID" value="KAK5977813.1"/>
    <property type="molecule type" value="Genomic_DNA"/>
</dbReference>
<dbReference type="Proteomes" id="UP001331761">
    <property type="component" value="Unassembled WGS sequence"/>
</dbReference>
<dbReference type="SUPFAM" id="SSF50486">
    <property type="entry name" value="FMT C-terminal domain-like"/>
    <property type="match status" value="1"/>
</dbReference>
<dbReference type="Gene3D" id="3.40.50.170">
    <property type="entry name" value="Formyl transferase, N-terminal domain"/>
    <property type="match status" value="1"/>
</dbReference>
<evidence type="ECO:0000259" key="1">
    <source>
        <dbReference type="Pfam" id="PF00551"/>
    </source>
</evidence>
<feature type="domain" description="Formyl transferase C-terminal" evidence="2">
    <location>
        <begin position="139"/>
        <end position="239"/>
    </location>
</feature>
<evidence type="ECO:0000313" key="3">
    <source>
        <dbReference type="EMBL" id="KAK5977813.1"/>
    </source>
</evidence>
<gene>
    <name evidence="3" type="ORF">GCK32_008664</name>
</gene>
<dbReference type="InterPro" id="IPR002376">
    <property type="entry name" value="Formyl_transf_N"/>
</dbReference>
<proteinExistence type="predicted"/>
<dbReference type="PROSITE" id="PS00373">
    <property type="entry name" value="GART"/>
    <property type="match status" value="1"/>
</dbReference>
<dbReference type="GO" id="GO:0005829">
    <property type="term" value="C:cytosol"/>
    <property type="evidence" value="ECO:0007669"/>
    <property type="project" value="TreeGrafter"/>
</dbReference>
<dbReference type="CDD" id="cd08703">
    <property type="entry name" value="FDH_Hydrolase_C"/>
    <property type="match status" value="1"/>
</dbReference>
<dbReference type="Pfam" id="PF00551">
    <property type="entry name" value="Formyl_trans_N"/>
    <property type="match status" value="1"/>
</dbReference>
<dbReference type="InterPro" id="IPR036477">
    <property type="entry name" value="Formyl_transf_N_sf"/>
</dbReference>
<dbReference type="InterPro" id="IPR011034">
    <property type="entry name" value="Formyl_transferase-like_C_sf"/>
</dbReference>
<dbReference type="PANTHER" id="PTHR11138:SF5">
    <property type="entry name" value="METHIONYL-TRNA FORMYLTRANSFERASE, MITOCHONDRIAL"/>
    <property type="match status" value="1"/>
</dbReference>
<dbReference type="InterPro" id="IPR005793">
    <property type="entry name" value="Formyl_trans_C"/>
</dbReference>
<feature type="domain" description="Formyl transferase N-terminal" evidence="1">
    <location>
        <begin position="3"/>
        <end position="110"/>
    </location>
</feature>
<dbReference type="PANTHER" id="PTHR11138">
    <property type="entry name" value="METHIONYL-TRNA FORMYLTRANSFERASE"/>
    <property type="match status" value="1"/>
</dbReference>
<dbReference type="Pfam" id="PF02911">
    <property type="entry name" value="Formyl_trans_C"/>
    <property type="match status" value="1"/>
</dbReference>
<dbReference type="InterPro" id="IPR037022">
    <property type="entry name" value="Formyl_trans_C_sf"/>
</dbReference>
<protein>
    <submittedName>
        <fullName evidence="3">Aldehyde dehydrogenase 1 family member L2</fullName>
    </submittedName>
</protein>
<dbReference type="InterPro" id="IPR001555">
    <property type="entry name" value="GART_AS"/>
</dbReference>
<reference evidence="3 4" key="1">
    <citation type="submission" date="2019-10" db="EMBL/GenBank/DDBJ databases">
        <title>Assembly and Annotation for the nematode Trichostrongylus colubriformis.</title>
        <authorList>
            <person name="Martin J."/>
        </authorList>
    </citation>
    <scope>NUCLEOTIDE SEQUENCE [LARGE SCALE GENOMIC DNA]</scope>
    <source>
        <strain evidence="3">G859</strain>
        <tissue evidence="3">Whole worm</tissue>
    </source>
</reference>
<accession>A0AAN8G6G6</accession>
<dbReference type="GO" id="GO:0004479">
    <property type="term" value="F:methionyl-tRNA formyltransferase activity"/>
    <property type="evidence" value="ECO:0007669"/>
    <property type="project" value="TreeGrafter"/>
</dbReference>
<comment type="caution">
    <text evidence="3">The sequence shown here is derived from an EMBL/GenBank/DDBJ whole genome shotgun (WGS) entry which is preliminary data.</text>
</comment>
<keyword evidence="4" id="KW-1185">Reference proteome</keyword>
<evidence type="ECO:0000259" key="2">
    <source>
        <dbReference type="Pfam" id="PF02911"/>
    </source>
</evidence>